<dbReference type="InterPro" id="IPR013262">
    <property type="entry name" value="OMP_MIM1/TOM13_mt"/>
</dbReference>
<accession>J7SAG2</accession>
<protein>
    <recommendedName>
        <fullName evidence="4">Mitochondrial import protein 1</fullName>
    </recommendedName>
</protein>
<dbReference type="HOGENOM" id="CLU_2574203_0_0_1"/>
<dbReference type="KEGG" id="kng:KNAG_0L01030"/>
<evidence type="ECO:0000313" key="2">
    <source>
        <dbReference type="EMBL" id="CCK72724.1"/>
    </source>
</evidence>
<dbReference type="OrthoDB" id="5529571at2759"/>
<dbReference type="GeneID" id="34528498"/>
<proteinExistence type="predicted"/>
<evidence type="ECO:0000313" key="3">
    <source>
        <dbReference type="Proteomes" id="UP000006310"/>
    </source>
</evidence>
<dbReference type="Pfam" id="PF08219">
    <property type="entry name" value="TOM13"/>
    <property type="match status" value="1"/>
</dbReference>
<gene>
    <name evidence="2" type="primary">KNAG0L01030</name>
    <name evidence="2" type="ordered locus">KNAG_0L01030</name>
</gene>
<dbReference type="EMBL" id="HE978325">
    <property type="protein sequence ID" value="CCK72724.1"/>
    <property type="molecule type" value="Genomic_DNA"/>
</dbReference>
<dbReference type="GO" id="GO:0045040">
    <property type="term" value="P:protein insertion into mitochondrial outer membrane"/>
    <property type="evidence" value="ECO:0007669"/>
    <property type="project" value="TreeGrafter"/>
</dbReference>
<dbReference type="Proteomes" id="UP000006310">
    <property type="component" value="Chromosome 12"/>
</dbReference>
<organism evidence="2 3">
    <name type="scientific">Huiozyma naganishii (strain ATCC MYA-139 / BCRC 22969 / CBS 8797 / KCTC 17520 / NBRC 10181 / NCYC 3082 / Yp74L-3)</name>
    <name type="common">Yeast</name>
    <name type="synonym">Kazachstania naganishii</name>
    <dbReference type="NCBI Taxonomy" id="1071383"/>
    <lineage>
        <taxon>Eukaryota</taxon>
        <taxon>Fungi</taxon>
        <taxon>Dikarya</taxon>
        <taxon>Ascomycota</taxon>
        <taxon>Saccharomycotina</taxon>
        <taxon>Saccharomycetes</taxon>
        <taxon>Saccharomycetales</taxon>
        <taxon>Saccharomycetaceae</taxon>
        <taxon>Huiozyma</taxon>
    </lineage>
</organism>
<dbReference type="PANTHER" id="PTHR28241:SF1">
    <property type="entry name" value="MITOCHONDRIAL IMPORT PROTEIN 1"/>
    <property type="match status" value="1"/>
</dbReference>
<keyword evidence="1" id="KW-0472">Membrane</keyword>
<name>J7SAG2_HUIN7</name>
<keyword evidence="1" id="KW-1133">Transmembrane helix</keyword>
<keyword evidence="1" id="KW-0812">Transmembrane</keyword>
<sequence length="81" mass="9234">MRDVTTVRDGPRRSWAWAWAVNVVLPFLNGLMLGFGELVAHELAWRWRGRFVMGARDSAGQVGRLSHMKVYPVERRLAGIV</sequence>
<reference evidence="3" key="2">
    <citation type="submission" date="2012-08" db="EMBL/GenBank/DDBJ databases">
        <title>Genome sequence of Kazachstania naganishii.</title>
        <authorList>
            <person name="Gordon J.L."/>
            <person name="Armisen D."/>
            <person name="Proux-Wera E."/>
            <person name="OhEigeartaigh S.S."/>
            <person name="Byrne K.P."/>
            <person name="Wolfe K.H."/>
        </authorList>
    </citation>
    <scope>NUCLEOTIDE SEQUENCE [LARGE SCALE GENOMIC DNA]</scope>
    <source>
        <strain evidence="3">ATCC MYA-139 / BCRC 22969 / CBS 8797 / CCRC 22969 / KCTC 17520 / NBRC 10181 / NCYC 3082</strain>
    </source>
</reference>
<evidence type="ECO:0000256" key="1">
    <source>
        <dbReference type="SAM" id="Phobius"/>
    </source>
</evidence>
<dbReference type="STRING" id="1071383.J7SAG2"/>
<dbReference type="GO" id="GO:0005741">
    <property type="term" value="C:mitochondrial outer membrane"/>
    <property type="evidence" value="ECO:0007669"/>
    <property type="project" value="InterPro"/>
</dbReference>
<feature type="transmembrane region" description="Helical" evidence="1">
    <location>
        <begin position="16"/>
        <end position="40"/>
    </location>
</feature>
<dbReference type="GO" id="GO:0070096">
    <property type="term" value="P:mitochondrial outer membrane translocase complex assembly"/>
    <property type="evidence" value="ECO:0007669"/>
    <property type="project" value="TreeGrafter"/>
</dbReference>
<dbReference type="eggNOG" id="ENOG502SBHA">
    <property type="taxonomic scope" value="Eukaryota"/>
</dbReference>
<reference evidence="2 3" key="1">
    <citation type="journal article" date="2011" name="Proc. Natl. Acad. Sci. U.S.A.">
        <title>Evolutionary erosion of yeast sex chromosomes by mating-type switching accidents.</title>
        <authorList>
            <person name="Gordon J.L."/>
            <person name="Armisen D."/>
            <person name="Proux-Wera E."/>
            <person name="Oheigeartaigh S.S."/>
            <person name="Byrne K.P."/>
            <person name="Wolfe K.H."/>
        </authorList>
    </citation>
    <scope>NUCLEOTIDE SEQUENCE [LARGE SCALE GENOMIC DNA]</scope>
    <source>
        <strain evidence="3">ATCC MYA-139 / BCRC 22969 / CBS 8797 / CCRC 22969 / KCTC 17520 / NBRC 10181 / NCYC 3082</strain>
    </source>
</reference>
<dbReference type="PANTHER" id="PTHR28241">
    <property type="entry name" value="MITOCHONDRIAL IMPORT PROTEIN 1"/>
    <property type="match status" value="1"/>
</dbReference>
<dbReference type="AlphaFoldDB" id="J7SAG2"/>
<keyword evidence="3" id="KW-1185">Reference proteome</keyword>
<dbReference type="RefSeq" id="XP_022466969.1">
    <property type="nucleotide sequence ID" value="XM_022610699.1"/>
</dbReference>
<evidence type="ECO:0008006" key="4">
    <source>
        <dbReference type="Google" id="ProtNLM"/>
    </source>
</evidence>